<evidence type="ECO:0000313" key="1">
    <source>
        <dbReference type="EMBL" id="VDN43431.1"/>
    </source>
</evidence>
<dbReference type="AlphaFoldDB" id="A0A3P7PKP6"/>
<evidence type="ECO:0000313" key="2">
    <source>
        <dbReference type="Proteomes" id="UP000281553"/>
    </source>
</evidence>
<proteinExistence type="predicted"/>
<organism evidence="1 2">
    <name type="scientific">Dibothriocephalus latus</name>
    <name type="common">Fish tapeworm</name>
    <name type="synonym">Diphyllobothrium latum</name>
    <dbReference type="NCBI Taxonomy" id="60516"/>
    <lineage>
        <taxon>Eukaryota</taxon>
        <taxon>Metazoa</taxon>
        <taxon>Spiralia</taxon>
        <taxon>Lophotrochozoa</taxon>
        <taxon>Platyhelminthes</taxon>
        <taxon>Cestoda</taxon>
        <taxon>Eucestoda</taxon>
        <taxon>Diphyllobothriidea</taxon>
        <taxon>Diphyllobothriidae</taxon>
        <taxon>Dibothriocephalus</taxon>
    </lineage>
</organism>
<dbReference type="Proteomes" id="UP000281553">
    <property type="component" value="Unassembled WGS sequence"/>
</dbReference>
<gene>
    <name evidence="1" type="ORF">DILT_LOCUS19092</name>
</gene>
<dbReference type="OrthoDB" id="9972904at2759"/>
<accession>A0A3P7PKP6</accession>
<reference evidence="1 2" key="1">
    <citation type="submission" date="2018-11" db="EMBL/GenBank/DDBJ databases">
        <authorList>
            <consortium name="Pathogen Informatics"/>
        </authorList>
    </citation>
    <scope>NUCLEOTIDE SEQUENCE [LARGE SCALE GENOMIC DNA]</scope>
</reference>
<name>A0A3P7PKP6_DIBLA</name>
<sequence>MESWMNETMRAYFKERVTYLRESRQRPAQADDIVKLDDMQQSIGCCGMFMFMEWWSIKEQPTFPPDELE</sequence>
<dbReference type="EMBL" id="UYRU01107832">
    <property type="protein sequence ID" value="VDN43431.1"/>
    <property type="molecule type" value="Genomic_DNA"/>
</dbReference>
<keyword evidence="2" id="KW-1185">Reference proteome</keyword>
<protein>
    <submittedName>
        <fullName evidence="1">Uncharacterized protein</fullName>
    </submittedName>
</protein>